<keyword evidence="1" id="KW-0560">Oxidoreductase</keyword>
<evidence type="ECO:0000256" key="1">
    <source>
        <dbReference type="ARBA" id="ARBA00023002"/>
    </source>
</evidence>
<dbReference type="InterPro" id="IPR012349">
    <property type="entry name" value="Split_barrel_FMN-bd"/>
</dbReference>
<proteinExistence type="predicted"/>
<dbReference type="SUPFAM" id="SSF50475">
    <property type="entry name" value="FMN-binding split barrel"/>
    <property type="match status" value="1"/>
</dbReference>
<dbReference type="Proteomes" id="UP000184016">
    <property type="component" value="Unassembled WGS sequence"/>
</dbReference>
<accession>A0A1M6XY46</accession>
<keyword evidence="4" id="KW-1185">Reference proteome</keyword>
<dbReference type="STRING" id="1830138.SAMN05443507_1395"/>
<dbReference type="GO" id="GO:0010181">
    <property type="term" value="F:FMN binding"/>
    <property type="evidence" value="ECO:0007669"/>
    <property type="project" value="InterPro"/>
</dbReference>
<dbReference type="PANTHER" id="PTHR30466:SF1">
    <property type="entry name" value="FMN REDUCTASE (NADH) RUTF"/>
    <property type="match status" value="1"/>
</dbReference>
<gene>
    <name evidence="3" type="ORF">SAMN05443507_1395</name>
</gene>
<dbReference type="GO" id="GO:0006208">
    <property type="term" value="P:pyrimidine nucleobase catabolic process"/>
    <property type="evidence" value="ECO:0007669"/>
    <property type="project" value="TreeGrafter"/>
</dbReference>
<dbReference type="InterPro" id="IPR002563">
    <property type="entry name" value="Flavin_Rdtase-like_dom"/>
</dbReference>
<dbReference type="EMBL" id="FRAF01000039">
    <property type="protein sequence ID" value="SHL10826.1"/>
    <property type="molecule type" value="Genomic_DNA"/>
</dbReference>
<evidence type="ECO:0000259" key="2">
    <source>
        <dbReference type="SMART" id="SM00903"/>
    </source>
</evidence>
<organism evidence="3 4">
    <name type="scientific">Alicyclobacillus tolerans</name>
    <dbReference type="NCBI Taxonomy" id="90970"/>
    <lineage>
        <taxon>Bacteria</taxon>
        <taxon>Bacillati</taxon>
        <taxon>Bacillota</taxon>
        <taxon>Bacilli</taxon>
        <taxon>Bacillales</taxon>
        <taxon>Alicyclobacillaceae</taxon>
        <taxon>Alicyclobacillus</taxon>
    </lineage>
</organism>
<reference evidence="4" key="1">
    <citation type="submission" date="2016-11" db="EMBL/GenBank/DDBJ databases">
        <authorList>
            <person name="Varghese N."/>
            <person name="Submissions S."/>
        </authorList>
    </citation>
    <scope>NUCLEOTIDE SEQUENCE [LARGE SCALE GENOMIC DNA]</scope>
    <source>
        <strain evidence="4">USBA-503</strain>
    </source>
</reference>
<name>A0A1M6XY46_9BACL</name>
<evidence type="ECO:0000313" key="4">
    <source>
        <dbReference type="Proteomes" id="UP000184016"/>
    </source>
</evidence>
<dbReference type="Gene3D" id="2.30.110.10">
    <property type="entry name" value="Electron Transport, Fmn-binding Protein, Chain A"/>
    <property type="match status" value="1"/>
</dbReference>
<dbReference type="SMART" id="SM00903">
    <property type="entry name" value="Flavin_Reduct"/>
    <property type="match status" value="1"/>
</dbReference>
<feature type="domain" description="Flavin reductase like" evidence="2">
    <location>
        <begin position="14"/>
        <end position="158"/>
    </location>
</feature>
<evidence type="ECO:0000313" key="3">
    <source>
        <dbReference type="EMBL" id="SHL10826.1"/>
    </source>
</evidence>
<sequence length="164" mass="18179">MEKVLDDTLFKRAMGSFVTGVTVLTTEVQGKVHAMTANAFSSLSLHPPLLLVCIHENAKMSELLAHGHPFCVNLLSQSQRELSGYFAGFSTTATFPAFSFLPFAHTQRLDGAICSVACQVEERVHSGDHVIVIGRVQEVVFPDEMTQPLVYFQGQYYDLQKLEN</sequence>
<dbReference type="InterPro" id="IPR050268">
    <property type="entry name" value="NADH-dep_flavin_reductase"/>
</dbReference>
<protein>
    <submittedName>
        <fullName evidence="3">NADH-FMN oxidoreductase RutF, flavin reductase (DIM6/NTAB) family</fullName>
    </submittedName>
</protein>
<dbReference type="AlphaFoldDB" id="A0A1M6XY46"/>
<dbReference type="GO" id="GO:0042602">
    <property type="term" value="F:riboflavin reductase (NADPH) activity"/>
    <property type="evidence" value="ECO:0007669"/>
    <property type="project" value="TreeGrafter"/>
</dbReference>
<dbReference type="Pfam" id="PF01613">
    <property type="entry name" value="Flavin_Reduct"/>
    <property type="match status" value="1"/>
</dbReference>
<dbReference type="PANTHER" id="PTHR30466">
    <property type="entry name" value="FLAVIN REDUCTASE"/>
    <property type="match status" value="1"/>
</dbReference>